<proteinExistence type="predicted"/>
<protein>
    <submittedName>
        <fullName evidence="1">Uncharacterized protein</fullName>
    </submittedName>
</protein>
<dbReference type="Gene3D" id="3.90.550.10">
    <property type="entry name" value="Spore Coat Polysaccharide Biosynthesis Protein SpsA, Chain A"/>
    <property type="match status" value="1"/>
</dbReference>
<sequence length="502" mass="55603">MGLVEIFPNVFRGSFPVQEGALGALLARFGPAHVVGHPTYGNADNIGAELRRGMEAALGAYPNERIAFVVSDGTLTLDRPDASTVEAALSAACAFLGGAPESARKRLLAVATPYDGYKGDRTPGKGSALKLLFDETAHCPTLKSLILLDGDLRNDFRPWFRTFAAVEAHHRVSASKRHFFITARYARHFVDASLTRFIVGPLTTLMGCYVPGGISGDIVLSAGAVRHEREAVWDDARRRYGTDIATTFDNIADAETDIYEVYLGAKLHDITDEAKLAVMPGEVIGSALNRLLHYEDRDGRVTRLLASEEPLKRPVTWGPDKTGIAFIDPGSTDVFDVDRKRETLLSGFSRYEAAMRESLDPETFEAVRQRLERLRRAPTDDESPVVFLDVTQDLWIRILYEGLAYLLATRRVDPVKNALTYLYTAAFLEFCREKLDRLGARTYGAVRAVQKRLGVPPEQAEAFYRTEVDAVVDAMAARFHAGRRAILDRLRARPSAFRSPPR</sequence>
<dbReference type="SUPFAM" id="SSF53448">
    <property type="entry name" value="Nucleotide-diphospho-sugar transferases"/>
    <property type="match status" value="1"/>
</dbReference>
<gene>
    <name evidence="1" type="ORF">ENS06_15400</name>
</gene>
<dbReference type="EMBL" id="DSTK01000041">
    <property type="protein sequence ID" value="HFK98697.1"/>
    <property type="molecule type" value="Genomic_DNA"/>
</dbReference>
<accession>A0A832A6M5</accession>
<organism evidence="1">
    <name type="scientific">Desulfacinum infernum</name>
    <dbReference type="NCBI Taxonomy" id="35837"/>
    <lineage>
        <taxon>Bacteria</taxon>
        <taxon>Pseudomonadati</taxon>
        <taxon>Thermodesulfobacteriota</taxon>
        <taxon>Syntrophobacteria</taxon>
        <taxon>Syntrophobacterales</taxon>
        <taxon>Syntrophobacteraceae</taxon>
        <taxon>Desulfacinum</taxon>
    </lineage>
</organism>
<comment type="caution">
    <text evidence="1">The sequence shown here is derived from an EMBL/GenBank/DDBJ whole genome shotgun (WGS) entry which is preliminary data.</text>
</comment>
<dbReference type="InterPro" id="IPR029044">
    <property type="entry name" value="Nucleotide-diphossugar_trans"/>
</dbReference>
<reference evidence="1" key="1">
    <citation type="journal article" date="2020" name="mSystems">
        <title>Genome- and Community-Level Interaction Insights into Carbon Utilization and Element Cycling Functions of Hydrothermarchaeota in Hydrothermal Sediment.</title>
        <authorList>
            <person name="Zhou Z."/>
            <person name="Liu Y."/>
            <person name="Xu W."/>
            <person name="Pan J."/>
            <person name="Luo Z.H."/>
            <person name="Li M."/>
        </authorList>
    </citation>
    <scope>NUCLEOTIDE SEQUENCE [LARGE SCALE GENOMIC DNA]</scope>
    <source>
        <strain evidence="1">SpSt-456</strain>
    </source>
</reference>
<name>A0A832A6M5_9BACT</name>
<evidence type="ECO:0000313" key="1">
    <source>
        <dbReference type="EMBL" id="HFK98697.1"/>
    </source>
</evidence>
<dbReference type="AlphaFoldDB" id="A0A832A6M5"/>